<evidence type="ECO:0000256" key="2">
    <source>
        <dbReference type="ARBA" id="ARBA00022670"/>
    </source>
</evidence>
<reference evidence="8 9" key="1">
    <citation type="submission" date="2024-09" db="EMBL/GenBank/DDBJ databases">
        <authorList>
            <person name="Sun Q."/>
            <person name="Mori K."/>
        </authorList>
    </citation>
    <scope>NUCLEOTIDE SEQUENCE [LARGE SCALE GENOMIC DNA]</scope>
    <source>
        <strain evidence="8 9">TISTR 2452</strain>
    </source>
</reference>
<organism evidence="8 9">
    <name type="scientific">Paenibacillus aurantiacus</name>
    <dbReference type="NCBI Taxonomy" id="1936118"/>
    <lineage>
        <taxon>Bacteria</taxon>
        <taxon>Bacillati</taxon>
        <taxon>Bacillota</taxon>
        <taxon>Bacilli</taxon>
        <taxon>Bacillales</taxon>
        <taxon>Paenibacillaceae</taxon>
        <taxon>Paenibacillus</taxon>
    </lineage>
</organism>
<evidence type="ECO:0000259" key="7">
    <source>
        <dbReference type="Pfam" id="PF00082"/>
    </source>
</evidence>
<dbReference type="PRINTS" id="PR00723">
    <property type="entry name" value="SUBTILISIN"/>
</dbReference>
<dbReference type="InterPro" id="IPR023828">
    <property type="entry name" value="Peptidase_S8_Ser-AS"/>
</dbReference>
<keyword evidence="9" id="KW-1185">Reference proteome</keyword>
<dbReference type="EC" id="3.4.-.-" evidence="8"/>
<dbReference type="Proteomes" id="UP001589747">
    <property type="component" value="Unassembled WGS sequence"/>
</dbReference>
<dbReference type="SUPFAM" id="SSF52743">
    <property type="entry name" value="Subtilisin-like"/>
    <property type="match status" value="1"/>
</dbReference>
<dbReference type="RefSeq" id="WP_377497284.1">
    <property type="nucleotide sequence ID" value="NZ_JBHMDO010000033.1"/>
</dbReference>
<dbReference type="InterPro" id="IPR000209">
    <property type="entry name" value="Peptidase_S8/S53_dom"/>
</dbReference>
<dbReference type="PANTHER" id="PTHR43806:SF65">
    <property type="entry name" value="SERINE PROTEASE APRX"/>
    <property type="match status" value="1"/>
</dbReference>
<dbReference type="GO" id="GO:0016787">
    <property type="term" value="F:hydrolase activity"/>
    <property type="evidence" value="ECO:0007669"/>
    <property type="project" value="UniProtKB-KW"/>
</dbReference>
<dbReference type="CDD" id="cd07487">
    <property type="entry name" value="Peptidases_S8_1"/>
    <property type="match status" value="1"/>
</dbReference>
<comment type="caution">
    <text evidence="8">The sequence shown here is derived from an EMBL/GenBank/DDBJ whole genome shotgun (WGS) entry which is preliminary data.</text>
</comment>
<gene>
    <name evidence="8" type="ORF">ACFFSY_19935</name>
</gene>
<accession>A0ABV5KSM2</accession>
<dbReference type="PROSITE" id="PS00138">
    <property type="entry name" value="SUBTILASE_SER"/>
    <property type="match status" value="1"/>
</dbReference>
<sequence>MGTGQERQRKKHPSHKMCPALIRRRRQIQSRQKPGSNSKLRVIVKLKQRLTPLAIRMLRRDLGQEALPIHRQLAFFSAFSTIVSISCLDKLCRCKGVENVYLDRKRTATLYVASPSIGATQARKQRGLSGKGVNIAIVDTGVYPHPDLIRPYNRIVAFKDFVNGRKRPYDDNGHGTHLAGDAAGNGWASKGKYVGAAPESGIVGVKVLNANGDGYDSTIIEGIAWCIANRKRYGIRIISLSLGGLAIGTCQDDLLCQAVERAVRAGITVVVAAGNNGPGRGTIESPGNSPSAITVGAVDDRRTIVQADDRISWFSSRGPAKGGLRKPDLVAPGESITSLRAPGSVLDRELAHQRVGKQYFYLTGTSISTPLVAGAAALLLQRYPKLSPGQVKASLKRRAFRLGYSRGAIGSGEVNVRFLIGVGGSTPAARKRGQSAACRRCQ</sequence>
<evidence type="ECO:0000256" key="4">
    <source>
        <dbReference type="ARBA" id="ARBA00022825"/>
    </source>
</evidence>
<evidence type="ECO:0000313" key="9">
    <source>
        <dbReference type="Proteomes" id="UP001589747"/>
    </source>
</evidence>
<dbReference type="EMBL" id="JBHMDO010000033">
    <property type="protein sequence ID" value="MFB9328206.1"/>
    <property type="molecule type" value="Genomic_DNA"/>
</dbReference>
<dbReference type="Gene3D" id="3.40.50.200">
    <property type="entry name" value="Peptidase S8/S53 domain"/>
    <property type="match status" value="1"/>
</dbReference>
<keyword evidence="2 5" id="KW-0645">Protease</keyword>
<feature type="active site" description="Charge relay system" evidence="5">
    <location>
        <position position="174"/>
    </location>
</feature>
<evidence type="ECO:0000313" key="8">
    <source>
        <dbReference type="EMBL" id="MFB9328206.1"/>
    </source>
</evidence>
<evidence type="ECO:0000256" key="5">
    <source>
        <dbReference type="PROSITE-ProRule" id="PRU01240"/>
    </source>
</evidence>
<dbReference type="InterPro" id="IPR036852">
    <property type="entry name" value="Peptidase_S8/S53_dom_sf"/>
</dbReference>
<keyword evidence="3 5" id="KW-0378">Hydrolase</keyword>
<feature type="active site" description="Charge relay system" evidence="5">
    <location>
        <position position="366"/>
    </location>
</feature>
<evidence type="ECO:0000256" key="3">
    <source>
        <dbReference type="ARBA" id="ARBA00022801"/>
    </source>
</evidence>
<proteinExistence type="inferred from homology"/>
<dbReference type="InterPro" id="IPR015500">
    <property type="entry name" value="Peptidase_S8_subtilisin-rel"/>
</dbReference>
<comment type="similarity">
    <text evidence="1 5 6">Belongs to the peptidase S8 family.</text>
</comment>
<keyword evidence="4 5" id="KW-0720">Serine protease</keyword>
<dbReference type="PROSITE" id="PS00136">
    <property type="entry name" value="SUBTILASE_ASP"/>
    <property type="match status" value="1"/>
</dbReference>
<name>A0ABV5KSM2_9BACL</name>
<dbReference type="PANTHER" id="PTHR43806">
    <property type="entry name" value="PEPTIDASE S8"/>
    <property type="match status" value="1"/>
</dbReference>
<evidence type="ECO:0000256" key="6">
    <source>
        <dbReference type="RuleBase" id="RU003355"/>
    </source>
</evidence>
<protein>
    <submittedName>
        <fullName evidence="8">S8 family peptidase</fullName>
        <ecNumber evidence="8">3.4.-.-</ecNumber>
    </submittedName>
</protein>
<evidence type="ECO:0000256" key="1">
    <source>
        <dbReference type="ARBA" id="ARBA00011073"/>
    </source>
</evidence>
<dbReference type="Pfam" id="PF00082">
    <property type="entry name" value="Peptidase_S8"/>
    <property type="match status" value="1"/>
</dbReference>
<dbReference type="InterPro" id="IPR023827">
    <property type="entry name" value="Peptidase_S8_Asp-AS"/>
</dbReference>
<dbReference type="PROSITE" id="PS51892">
    <property type="entry name" value="SUBTILASE"/>
    <property type="match status" value="1"/>
</dbReference>
<feature type="domain" description="Peptidase S8/S53" evidence="7">
    <location>
        <begin position="130"/>
        <end position="399"/>
    </location>
</feature>
<feature type="active site" description="Charge relay system" evidence="5">
    <location>
        <position position="139"/>
    </location>
</feature>
<dbReference type="InterPro" id="IPR050131">
    <property type="entry name" value="Peptidase_S8_subtilisin-like"/>
</dbReference>